<name>A0A2M7QCC0_9BACT</name>
<sequence>AALIGKRVNDKVEVITPGGPIPYIILSIA</sequence>
<feature type="non-terminal residue" evidence="1">
    <location>
        <position position="1"/>
    </location>
</feature>
<proteinExistence type="predicted"/>
<gene>
    <name evidence="1" type="ORF">COY90_03745</name>
</gene>
<dbReference type="Gene3D" id="3.10.50.30">
    <property type="entry name" value="Transcription elongation factor, GreA/GreB, C-terminal domain"/>
    <property type="match status" value="1"/>
</dbReference>
<protein>
    <submittedName>
        <fullName evidence="1">Transcription elongation factor GreB</fullName>
    </submittedName>
</protein>
<dbReference type="AlphaFoldDB" id="A0A2M7QCC0"/>
<comment type="caution">
    <text evidence="1">The sequence shown here is derived from an EMBL/GenBank/DDBJ whole genome shotgun (WGS) entry which is preliminary data.</text>
</comment>
<dbReference type="SUPFAM" id="SSF54534">
    <property type="entry name" value="FKBP-like"/>
    <property type="match status" value="1"/>
</dbReference>
<dbReference type="GO" id="GO:0032784">
    <property type="term" value="P:regulation of DNA-templated transcription elongation"/>
    <property type="evidence" value="ECO:0007669"/>
    <property type="project" value="InterPro"/>
</dbReference>
<accession>A0A2M7QCC0</accession>
<dbReference type="GO" id="GO:0003677">
    <property type="term" value="F:DNA binding"/>
    <property type="evidence" value="ECO:0007669"/>
    <property type="project" value="InterPro"/>
</dbReference>
<dbReference type="EMBL" id="PFLF01000079">
    <property type="protein sequence ID" value="PIY68849.1"/>
    <property type="molecule type" value="Genomic_DNA"/>
</dbReference>
<evidence type="ECO:0000313" key="1">
    <source>
        <dbReference type="EMBL" id="PIY68849.1"/>
    </source>
</evidence>
<keyword evidence="1" id="KW-0251">Elongation factor</keyword>
<organism evidence="1 2">
    <name type="scientific">Candidatus Roizmanbacteria bacterium CG_4_10_14_0_8_um_filter_39_9</name>
    <dbReference type="NCBI Taxonomy" id="1974829"/>
    <lineage>
        <taxon>Bacteria</taxon>
        <taxon>Candidatus Roizmaniibacteriota</taxon>
    </lineage>
</organism>
<dbReference type="GO" id="GO:0003746">
    <property type="term" value="F:translation elongation factor activity"/>
    <property type="evidence" value="ECO:0007669"/>
    <property type="project" value="UniProtKB-KW"/>
</dbReference>
<reference evidence="2" key="1">
    <citation type="submission" date="2017-09" db="EMBL/GenBank/DDBJ databases">
        <title>Depth-based differentiation of microbial function through sediment-hosted aquifers and enrichment of novel symbionts in the deep terrestrial subsurface.</title>
        <authorList>
            <person name="Probst A.J."/>
            <person name="Ladd B."/>
            <person name="Jarett J.K."/>
            <person name="Geller-Mcgrath D.E."/>
            <person name="Sieber C.M.K."/>
            <person name="Emerson J.B."/>
            <person name="Anantharaman K."/>
            <person name="Thomas B.C."/>
            <person name="Malmstrom R."/>
            <person name="Stieglmeier M."/>
            <person name="Klingl A."/>
            <person name="Woyke T."/>
            <person name="Ryan C.M."/>
            <person name="Banfield J.F."/>
        </authorList>
    </citation>
    <scope>NUCLEOTIDE SEQUENCE [LARGE SCALE GENOMIC DNA]</scope>
</reference>
<evidence type="ECO:0000313" key="2">
    <source>
        <dbReference type="Proteomes" id="UP000230108"/>
    </source>
</evidence>
<dbReference type="InterPro" id="IPR036953">
    <property type="entry name" value="GreA/GreB_C_sf"/>
</dbReference>
<keyword evidence="1" id="KW-0648">Protein biosynthesis</keyword>
<dbReference type="Proteomes" id="UP000230108">
    <property type="component" value="Unassembled WGS sequence"/>
</dbReference>